<dbReference type="AlphaFoldDB" id="A0A177IAW8"/>
<dbReference type="SUPFAM" id="SSF55729">
    <property type="entry name" value="Acyl-CoA N-acyltransferases (Nat)"/>
    <property type="match status" value="1"/>
</dbReference>
<dbReference type="InterPro" id="IPR006464">
    <property type="entry name" value="AcTrfase_RimI/Ard1"/>
</dbReference>
<dbReference type="InterPro" id="IPR000182">
    <property type="entry name" value="GNAT_dom"/>
</dbReference>
<dbReference type="InterPro" id="IPR016181">
    <property type="entry name" value="Acyl_CoA_acyltransferase"/>
</dbReference>
<keyword evidence="7" id="KW-1185">Reference proteome</keyword>
<dbReference type="GO" id="GO:0008080">
    <property type="term" value="F:N-acetyltransferase activity"/>
    <property type="evidence" value="ECO:0007669"/>
    <property type="project" value="InterPro"/>
</dbReference>
<proteinExistence type="inferred from homology"/>
<evidence type="ECO:0000259" key="5">
    <source>
        <dbReference type="PROSITE" id="PS51186"/>
    </source>
</evidence>
<evidence type="ECO:0000256" key="1">
    <source>
        <dbReference type="ARBA" id="ARBA00005395"/>
    </source>
</evidence>
<sequence>MKLRELVRGDAARCAELEMQLFAGETPWSKENFELEFQQPYNFYLGVEDENQLIGYAGIGLRGHAEDPEFEILTIGTDPAHQRRGVARMMMDNICHIADLKRAPIFLEVRVGNDPAIEMYKAYGFVHLGIRRNYYQPSGADAHTMKRDISTAHTAENTSEKP</sequence>
<dbReference type="Proteomes" id="UP000076947">
    <property type="component" value="Unassembled WGS sequence"/>
</dbReference>
<protein>
    <submittedName>
        <fullName evidence="6">Ribosomal-protein-alanine acetyltransferase</fullName>
    </submittedName>
</protein>
<evidence type="ECO:0000256" key="4">
    <source>
        <dbReference type="ARBA" id="ARBA00023315"/>
    </source>
</evidence>
<organism evidence="6 7">
    <name type="scientific">Corynebacterium stationis</name>
    <dbReference type="NCBI Taxonomy" id="1705"/>
    <lineage>
        <taxon>Bacteria</taxon>
        <taxon>Bacillati</taxon>
        <taxon>Actinomycetota</taxon>
        <taxon>Actinomycetes</taxon>
        <taxon>Mycobacteriales</taxon>
        <taxon>Corynebacteriaceae</taxon>
        <taxon>Corynebacterium</taxon>
    </lineage>
</organism>
<dbReference type="STRING" id="1705.CA21670_02015"/>
<dbReference type="CDD" id="cd04301">
    <property type="entry name" value="NAT_SF"/>
    <property type="match status" value="1"/>
</dbReference>
<dbReference type="RefSeq" id="WP_066840279.1">
    <property type="nucleotide sequence ID" value="NZ_CAOPJI010000005.1"/>
</dbReference>
<feature type="domain" description="N-acetyltransferase" evidence="5">
    <location>
        <begin position="1"/>
        <end position="150"/>
    </location>
</feature>
<evidence type="ECO:0000256" key="2">
    <source>
        <dbReference type="ARBA" id="ARBA00022490"/>
    </source>
</evidence>
<keyword evidence="3 6" id="KW-0808">Transferase</keyword>
<keyword evidence="2" id="KW-0963">Cytoplasm</keyword>
<dbReference type="Gene3D" id="3.40.630.30">
    <property type="match status" value="1"/>
</dbReference>
<gene>
    <name evidence="6" type="ORF">AYJ05_00530</name>
</gene>
<evidence type="ECO:0000313" key="7">
    <source>
        <dbReference type="Proteomes" id="UP000076947"/>
    </source>
</evidence>
<dbReference type="Pfam" id="PF00583">
    <property type="entry name" value="Acetyltransf_1"/>
    <property type="match status" value="1"/>
</dbReference>
<dbReference type="EMBL" id="LSTQ01000024">
    <property type="protein sequence ID" value="OAH25979.1"/>
    <property type="molecule type" value="Genomic_DNA"/>
</dbReference>
<dbReference type="PROSITE" id="PS51186">
    <property type="entry name" value="GNAT"/>
    <property type="match status" value="1"/>
</dbReference>
<comment type="caution">
    <text evidence="6">The sequence shown here is derived from an EMBL/GenBank/DDBJ whole genome shotgun (WGS) entry which is preliminary data.</text>
</comment>
<name>A0A177IAW8_9CORY</name>
<keyword evidence="4" id="KW-0012">Acyltransferase</keyword>
<dbReference type="NCBIfam" id="TIGR01575">
    <property type="entry name" value="rimI"/>
    <property type="match status" value="1"/>
</dbReference>
<dbReference type="PANTHER" id="PTHR43420">
    <property type="entry name" value="ACETYLTRANSFERASE"/>
    <property type="match status" value="1"/>
</dbReference>
<dbReference type="OrthoDB" id="529907at2"/>
<accession>A0A177IAW8</accession>
<comment type="similarity">
    <text evidence="1">Belongs to the acetyltransferase family. RimI subfamily.</text>
</comment>
<evidence type="ECO:0000256" key="3">
    <source>
        <dbReference type="ARBA" id="ARBA00022679"/>
    </source>
</evidence>
<reference evidence="7" key="1">
    <citation type="submission" date="2016-02" db="EMBL/GenBank/DDBJ databases">
        <authorList>
            <person name="Kaur G."/>
            <person name="Nair G.R."/>
            <person name="Mayilraj S."/>
        </authorList>
    </citation>
    <scope>NUCLEOTIDE SEQUENCE [LARGE SCALE GENOMIC DNA]</scope>
    <source>
        <strain evidence="7">GA-15</strain>
    </source>
</reference>
<evidence type="ECO:0000313" key="6">
    <source>
        <dbReference type="EMBL" id="OAH25979.1"/>
    </source>
</evidence>
<dbReference type="InterPro" id="IPR050680">
    <property type="entry name" value="YpeA/RimI_acetyltransf"/>
</dbReference>
<dbReference type="PANTHER" id="PTHR43420:SF12">
    <property type="entry name" value="N-ACETYLTRANSFERASE DOMAIN-CONTAINING PROTEIN"/>
    <property type="match status" value="1"/>
</dbReference>